<dbReference type="InterPro" id="IPR053155">
    <property type="entry name" value="F-pilin_assembly_TraC"/>
</dbReference>
<name>A0A0W0R9F1_LEGBO</name>
<dbReference type="Pfam" id="PF11130">
    <property type="entry name" value="TraC_F_IV"/>
    <property type="match status" value="1"/>
</dbReference>
<dbReference type="Gene3D" id="1.10.8.730">
    <property type="match status" value="1"/>
</dbReference>
<dbReference type="SUPFAM" id="SSF52540">
    <property type="entry name" value="P-loop containing nucleoside triphosphate hydrolases"/>
    <property type="match status" value="1"/>
</dbReference>
<dbReference type="PANTHER" id="PTHR38467">
    <property type="match status" value="1"/>
</dbReference>
<dbReference type="OrthoDB" id="9816422at2"/>
<protein>
    <submittedName>
        <fullName evidence="2">F pilus assembly protein TraC</fullName>
    </submittedName>
</protein>
<dbReference type="PATRIC" id="fig|447.4.peg.3768"/>
<evidence type="ECO:0000313" key="3">
    <source>
        <dbReference type="Proteomes" id="UP000054695"/>
    </source>
</evidence>
<proteinExistence type="predicted"/>
<evidence type="ECO:0000313" key="2">
    <source>
        <dbReference type="EMBL" id="KTC67703.1"/>
    </source>
</evidence>
<dbReference type="AlphaFoldDB" id="A0A0W0R9F1"/>
<reference evidence="2 3" key="1">
    <citation type="submission" date="2015-11" db="EMBL/GenBank/DDBJ databases">
        <title>Genomic analysis of 38 Legionella species identifies large and diverse effector repertoires.</title>
        <authorList>
            <person name="Burstein D."/>
            <person name="Amaro F."/>
            <person name="Zusman T."/>
            <person name="Lifshitz Z."/>
            <person name="Cohen O."/>
            <person name="Gilbert J.A."/>
            <person name="Pupko T."/>
            <person name="Shuman H.A."/>
            <person name="Segal G."/>
        </authorList>
    </citation>
    <scope>NUCLEOTIDE SEQUENCE [LARGE SCALE GENOMIC DNA]</scope>
    <source>
        <strain evidence="2 3">WIGA</strain>
    </source>
</reference>
<accession>A0A0W0R9F1</accession>
<dbReference type="Gene3D" id="3.40.50.300">
    <property type="entry name" value="P-loop containing nucleotide triphosphate hydrolases"/>
    <property type="match status" value="1"/>
</dbReference>
<dbReference type="InterPro" id="IPR043964">
    <property type="entry name" value="P-loop_TraG"/>
</dbReference>
<dbReference type="Pfam" id="PF19044">
    <property type="entry name" value="P-loop_TraG"/>
    <property type="match status" value="1"/>
</dbReference>
<dbReference type="STRING" id="447.Lboz_3517"/>
<gene>
    <name evidence="2" type="primary">traC_3</name>
    <name evidence="2" type="ORF">Lboz_3517</name>
</gene>
<dbReference type="NCBIfam" id="TIGR02746">
    <property type="entry name" value="TraC-F-type"/>
    <property type="match status" value="1"/>
</dbReference>
<dbReference type="InterPro" id="IPR027417">
    <property type="entry name" value="P-loop_NTPase"/>
</dbReference>
<evidence type="ECO:0000259" key="1">
    <source>
        <dbReference type="Pfam" id="PF19044"/>
    </source>
</evidence>
<dbReference type="RefSeq" id="WP_058461022.1">
    <property type="nucleotide sequence ID" value="NZ_CAAAIY010000034.1"/>
</dbReference>
<dbReference type="PANTHER" id="PTHR38467:SF1">
    <property type="entry name" value="CONJUGATIVE TRANSFER: ASSEMBLY"/>
    <property type="match status" value="1"/>
</dbReference>
<dbReference type="InterPro" id="IPR025955">
    <property type="entry name" value="TraC/Conjuga_ATPase"/>
</dbReference>
<organism evidence="2 3">
    <name type="scientific">Legionella bozemanae</name>
    <name type="common">Fluoribacter bozemanae</name>
    <dbReference type="NCBI Taxonomy" id="447"/>
    <lineage>
        <taxon>Bacteria</taxon>
        <taxon>Pseudomonadati</taxon>
        <taxon>Pseudomonadota</taxon>
        <taxon>Gammaproteobacteria</taxon>
        <taxon>Legionellales</taxon>
        <taxon>Legionellaceae</taxon>
        <taxon>Legionella</taxon>
    </lineage>
</organism>
<sequence length="865" mass="97567">MGLRLNQWRDKARDMMHRASHKMGETAGIKPESLQNHLKVSESCTLDLPSLKSLLPYETVSDEGFFVNRNSAGFGLLLMPMAGADESLMKSLAETFKNKLTEGTDCTVLLYKHAWLAQNMYQNYVPILKQDGIYAELARQSLKYHLSAIAKGYKNGRNVPATLSDYRCYLFISRPTELRVEGKLQGLRDDFESELKVAGFSFMRCEAHDFKVLMRALVSPNFDECSWPKIEDSQPFISASIPNPTTVYEIGDENIDISIADDEGAIQRSRVVNCELTSFPKAPFALWQTPDLFANLLKPEQGIQCPFLLSFTVRGVNQEKMKAQAKKRAKSLSANNNAIQSFINPSIKEEASEWQFVHEYASKGELYLLPTFYNLVLYTTVEKEREHVAKAIASFRQMGFTLIQSRCKQWLRFLGSFPFMLTEGLFSSLELLGLTKKLSHTNVANLLPVVADFKGARQGLILPTYRHQLFYLDTFDDRVLPITNFNRLTIASPGSGKSFFEQAQILDGLSRGQQIFVIDLGGSYKHLCELVGGSYIDASTLTLNPFTLFDFDGVTEINGEKVNDYIQIRDLLAIMASPNEALGEVQKAWLLDAVLTCWKGRGRLAKMDDVLAALRELLQKPESRNDRRLKDLLILLDKYGSQGIYGKMFNSDTPLLNNSNFVVLEMGKLESNPELLTIVMFVMIVIIQGQFYHSDRRTQKRCIIDEAWRFLVVGSNPISAGFIEQGFRTARKHTGGFAVITQNLADTMNTLQGQAIAAAADTKIIMRQGAFRDYIEKHPDHFNPLEVSMIESFGEAKTQGFSNLMIQFGNVTTFHRYFCDPFSRVLFSTSGDEFGEIESLMNQGVPLTDAVHRVAQQYYGDELCD</sequence>
<feature type="domain" description="TraG P-loop" evidence="1">
    <location>
        <begin position="482"/>
        <end position="856"/>
    </location>
</feature>
<dbReference type="Proteomes" id="UP000054695">
    <property type="component" value="Unassembled WGS sequence"/>
</dbReference>
<keyword evidence="3" id="KW-1185">Reference proteome</keyword>
<dbReference type="EMBL" id="LNXU01000058">
    <property type="protein sequence ID" value="KTC67703.1"/>
    <property type="molecule type" value="Genomic_DNA"/>
</dbReference>
<dbReference type="InterPro" id="IPR014117">
    <property type="entry name" value="TraC-F-type"/>
</dbReference>
<comment type="caution">
    <text evidence="2">The sequence shown here is derived from an EMBL/GenBank/DDBJ whole genome shotgun (WGS) entry which is preliminary data.</text>
</comment>